<evidence type="ECO:0000313" key="4">
    <source>
        <dbReference type="Proteomes" id="UP000092462"/>
    </source>
</evidence>
<dbReference type="PROSITE" id="PS50240">
    <property type="entry name" value="TRYPSIN_DOM"/>
    <property type="match status" value="1"/>
</dbReference>
<reference evidence="3" key="1">
    <citation type="submission" date="2022-08" db="UniProtKB">
        <authorList>
            <consortium name="EnsemblMetazoa"/>
        </authorList>
    </citation>
    <scope>IDENTIFICATION</scope>
    <source>
        <strain evidence="3">Israel</strain>
    </source>
</reference>
<dbReference type="PANTHER" id="PTHR24253:SF153">
    <property type="entry name" value="SERINE PROTEASE HEPSIN"/>
    <property type="match status" value="1"/>
</dbReference>
<dbReference type="InterPro" id="IPR001254">
    <property type="entry name" value="Trypsin_dom"/>
</dbReference>
<dbReference type="Gene3D" id="2.40.10.10">
    <property type="entry name" value="Trypsin-like serine proteases"/>
    <property type="match status" value="1"/>
</dbReference>
<comment type="similarity">
    <text evidence="2">Belongs to the peptidase S1 family. CLIP subfamily.</text>
</comment>
<keyword evidence="4" id="KW-1185">Reference proteome</keyword>
<dbReference type="Pfam" id="PF00089">
    <property type="entry name" value="Trypsin"/>
    <property type="match status" value="1"/>
</dbReference>
<proteinExistence type="inferred from homology"/>
<keyword evidence="1" id="KW-1015">Disulfide bond</keyword>
<accession>A0A1B0DC55</accession>
<dbReference type="GO" id="GO:0006508">
    <property type="term" value="P:proteolysis"/>
    <property type="evidence" value="ECO:0007669"/>
    <property type="project" value="InterPro"/>
</dbReference>
<dbReference type="SMART" id="SM00020">
    <property type="entry name" value="Tryp_SPc"/>
    <property type="match status" value="1"/>
</dbReference>
<dbReference type="EnsemblMetazoa" id="PPAI005394-RA">
    <property type="protein sequence ID" value="PPAI005394-PA"/>
    <property type="gene ID" value="PPAI005394"/>
</dbReference>
<protein>
    <submittedName>
        <fullName evidence="3">Uncharacterized protein</fullName>
    </submittedName>
</protein>
<dbReference type="Proteomes" id="UP000092462">
    <property type="component" value="Unassembled WGS sequence"/>
</dbReference>
<name>A0A1B0DC55_PHLPP</name>
<dbReference type="InterPro" id="IPR043504">
    <property type="entry name" value="Peptidase_S1_PA_chymotrypsin"/>
</dbReference>
<organism evidence="3 4">
    <name type="scientific">Phlebotomus papatasi</name>
    <name type="common">Sandfly</name>
    <dbReference type="NCBI Taxonomy" id="29031"/>
    <lineage>
        <taxon>Eukaryota</taxon>
        <taxon>Metazoa</taxon>
        <taxon>Ecdysozoa</taxon>
        <taxon>Arthropoda</taxon>
        <taxon>Hexapoda</taxon>
        <taxon>Insecta</taxon>
        <taxon>Pterygota</taxon>
        <taxon>Neoptera</taxon>
        <taxon>Endopterygota</taxon>
        <taxon>Diptera</taxon>
        <taxon>Nematocera</taxon>
        <taxon>Psychodoidea</taxon>
        <taxon>Psychodidae</taxon>
        <taxon>Phlebotomus</taxon>
        <taxon>Phlebotomus</taxon>
    </lineage>
</organism>
<dbReference type="PANTHER" id="PTHR24253">
    <property type="entry name" value="TRANSMEMBRANE PROTEASE SERINE"/>
    <property type="match status" value="1"/>
</dbReference>
<sequence length="249" mass="27133">MSSPLSFISERIANGQDAAFHEFPFACSLKWGFLGDLSHICGSSIINSNWVVTAANCKPYSLGTYHVVCGITDRTIIRNQQERKVDRFIVHHNYAGGMSLNDIALANFDESLTFNEYVQPIALPDGSLTEGTATVIGWGLRYTLQIDSTNHLQRGEVPIVNNDECCNLLTSLVPDACSKIDATTICAGGGQVHTCSGDSGGPLVKKVNDQWTIYGIVSWGSLVCDVNIINPPTVYTDVYAHLDFINQNI</sequence>
<dbReference type="CDD" id="cd00190">
    <property type="entry name" value="Tryp_SPc"/>
    <property type="match status" value="1"/>
</dbReference>
<dbReference type="GO" id="GO:0004252">
    <property type="term" value="F:serine-type endopeptidase activity"/>
    <property type="evidence" value="ECO:0007669"/>
    <property type="project" value="InterPro"/>
</dbReference>
<dbReference type="EMBL" id="AJVK01005038">
    <property type="status" value="NOT_ANNOTATED_CDS"/>
    <property type="molecule type" value="Genomic_DNA"/>
</dbReference>
<dbReference type="AlphaFoldDB" id="A0A1B0DC55"/>
<dbReference type="VEuPathDB" id="VectorBase:PPAPM1_007084"/>
<dbReference type="SUPFAM" id="SSF50494">
    <property type="entry name" value="Trypsin-like serine proteases"/>
    <property type="match status" value="1"/>
</dbReference>
<evidence type="ECO:0000313" key="3">
    <source>
        <dbReference type="EnsemblMetazoa" id="PPAI005394-PA"/>
    </source>
</evidence>
<dbReference type="EMBL" id="AJVK01005039">
    <property type="status" value="NOT_ANNOTATED_CDS"/>
    <property type="molecule type" value="Genomic_DNA"/>
</dbReference>
<dbReference type="InterPro" id="IPR001314">
    <property type="entry name" value="Peptidase_S1A"/>
</dbReference>
<dbReference type="FunFam" id="2.40.10.10:FF:000068">
    <property type="entry name" value="transmembrane protease serine 2"/>
    <property type="match status" value="1"/>
</dbReference>
<evidence type="ECO:0000256" key="1">
    <source>
        <dbReference type="ARBA" id="ARBA00023157"/>
    </source>
</evidence>
<dbReference type="VEuPathDB" id="VectorBase:PPAI005394"/>
<evidence type="ECO:0000256" key="2">
    <source>
        <dbReference type="ARBA" id="ARBA00024195"/>
    </source>
</evidence>
<dbReference type="PRINTS" id="PR00722">
    <property type="entry name" value="CHYMOTRYPSIN"/>
</dbReference>
<dbReference type="InterPro" id="IPR009003">
    <property type="entry name" value="Peptidase_S1_PA"/>
</dbReference>